<sequence length="766" mass="83724">MSRMIILRILLLISVAIMIGRLYELQIITGNQQRFGETPEATTRRYLTVAPRRGEIFAADGTTILAESVPIYSLVITPGRLPSRVSEPERRNLVLARVSQIAGITNTLTLSPTSMLDLRPEMRNDLSPFGELPALQANTPLTITVAPQLSLHALEVTRTYSDVLQFNSVIETQIMQQNVRRYENLVVKEAISPELALVVAENSNYLPGVQVIEGYQRHYPQSASIPSLSHTLGYIGRISECELVAENPATSWLTSMNNVIGHAGRCGLIRKEIDPSSIGLPPYQSDDRIGKDGIESAYENELRGQTGIETLLVDALERPASSTGTLRPVEHGHNLILTIDATFQAEVERIMQRWVAEGERRRQTVKEEYKRNYKPITNGIAVAIDPRDGRILAIVSIPSYDNNVWVDLSRSAELQALLTPADPGSAPLLDRAIAGQYPPGSTIKQFVGIAALQQGIISPETTLRDPGLIRLRERNGSIFILPNSVRNRDNGQINVLDALRVSSNVFFASIAGGNDQVINLKDEDFRTDGLGIDKLVEGLDWFNFGRTMGVDITGEAPGLLPTKTWKAQTLRESWTTGDTYNMAIGQGYLQVTPLQLAAAAGAIARDGTVYRPHVVQKITNSEGEILREIAPEVRSVAPVSAEYLAVIRDGMRRSVTEGLNIAARDECSGLSIAGKTGTAEFGPILTEEGRRQSHAWFVGFAPYEDPQIVVAVLIEGTGDLGDGASTMAVPAATQIMQAYFKVTPPAEPPRICPVMPGDPMPSEEEE</sequence>
<evidence type="ECO:0000256" key="10">
    <source>
        <dbReference type="ARBA" id="ARBA00023316"/>
    </source>
</evidence>
<dbReference type="EMBL" id="ADVR01000004">
    <property type="protein sequence ID" value="EFO81853.1"/>
    <property type="molecule type" value="Genomic_DNA"/>
</dbReference>
<dbReference type="Pfam" id="PF00905">
    <property type="entry name" value="Transpeptidase"/>
    <property type="match status" value="1"/>
</dbReference>
<gene>
    <name evidence="14" type="ORF">OSCT_0250</name>
</gene>
<name>E1IA99_9CHLR</name>
<dbReference type="GO" id="GO:0071972">
    <property type="term" value="F:peptidoglycan L,D-transpeptidase activity"/>
    <property type="evidence" value="ECO:0007669"/>
    <property type="project" value="TreeGrafter"/>
</dbReference>
<comment type="caution">
    <text evidence="14">The sequence shown here is derived from an EMBL/GenBank/DDBJ whole genome shotgun (WGS) entry which is preliminary data.</text>
</comment>
<evidence type="ECO:0000256" key="9">
    <source>
        <dbReference type="ARBA" id="ARBA00023136"/>
    </source>
</evidence>
<dbReference type="AlphaFoldDB" id="E1IA99"/>
<feature type="domain" description="Penicillin-binding protein dimerisation" evidence="13">
    <location>
        <begin position="49"/>
        <end position="319"/>
    </location>
</feature>
<dbReference type="InterPro" id="IPR012338">
    <property type="entry name" value="Beta-lactam/transpept-like"/>
</dbReference>
<protein>
    <submittedName>
        <fullName evidence="14">Peptidoglycan glycosyltransferase</fullName>
    </submittedName>
</protein>
<evidence type="ECO:0000256" key="8">
    <source>
        <dbReference type="ARBA" id="ARBA00022989"/>
    </source>
</evidence>
<feature type="domain" description="Penicillin-binding protein transpeptidase" evidence="12">
    <location>
        <begin position="379"/>
        <end position="737"/>
    </location>
</feature>
<proteinExistence type="inferred from homology"/>
<dbReference type="Gene3D" id="3.40.710.10">
    <property type="entry name" value="DD-peptidase/beta-lactamase superfamily"/>
    <property type="match status" value="1"/>
</dbReference>
<evidence type="ECO:0000256" key="11">
    <source>
        <dbReference type="SAM" id="Phobius"/>
    </source>
</evidence>
<dbReference type="InterPro" id="IPR050515">
    <property type="entry name" value="Beta-lactam/transpept"/>
</dbReference>
<keyword evidence="10" id="KW-0961">Cell wall biogenesis/degradation</keyword>
<dbReference type="Gene3D" id="3.90.1310.10">
    <property type="entry name" value="Penicillin-binding protein 2a (Domain 2)"/>
    <property type="match status" value="1"/>
</dbReference>
<reference evidence="14 15" key="1">
    <citation type="journal article" date="2011" name="J. Bacteriol.">
        <title>Draft genome sequence of the anoxygenic filamentous phototrophic bacterium Oscillochloris trichoides subsp. DG-6.</title>
        <authorList>
            <person name="Kuznetsov B.B."/>
            <person name="Ivanovsky R.N."/>
            <person name="Keppen O.I."/>
            <person name="Sukhacheva M.V."/>
            <person name="Bumazhkin B.K."/>
            <person name="Patutina E.O."/>
            <person name="Beletsky A.V."/>
            <person name="Mardanov A.V."/>
            <person name="Baslerov R.V."/>
            <person name="Panteleeva A.N."/>
            <person name="Kolganova T.V."/>
            <person name="Ravin N.V."/>
            <person name="Skryabin K.G."/>
        </authorList>
    </citation>
    <scope>NUCLEOTIDE SEQUENCE [LARGE SCALE GENOMIC DNA]</scope>
    <source>
        <strain evidence="14 15">DG-6</strain>
    </source>
</reference>
<evidence type="ECO:0000259" key="13">
    <source>
        <dbReference type="Pfam" id="PF03717"/>
    </source>
</evidence>
<dbReference type="GO" id="GO:0008658">
    <property type="term" value="F:penicillin binding"/>
    <property type="evidence" value="ECO:0007669"/>
    <property type="project" value="InterPro"/>
</dbReference>
<dbReference type="PANTHER" id="PTHR30627:SF2">
    <property type="entry name" value="PEPTIDOGLYCAN D,D-TRANSPEPTIDASE MRDA"/>
    <property type="match status" value="1"/>
</dbReference>
<keyword evidence="4" id="KW-1003">Cell membrane</keyword>
<keyword evidence="8 11" id="KW-1133">Transmembrane helix</keyword>
<dbReference type="eggNOG" id="COG0768">
    <property type="taxonomic scope" value="Bacteria"/>
</dbReference>
<dbReference type="GO" id="GO:0005886">
    <property type="term" value="C:plasma membrane"/>
    <property type="evidence" value="ECO:0007669"/>
    <property type="project" value="UniProtKB-SubCell"/>
</dbReference>
<dbReference type="Pfam" id="PF03717">
    <property type="entry name" value="PBP_dimer"/>
    <property type="match status" value="1"/>
</dbReference>
<dbReference type="GO" id="GO:0016740">
    <property type="term" value="F:transferase activity"/>
    <property type="evidence" value="ECO:0007669"/>
    <property type="project" value="UniProtKB-KW"/>
</dbReference>
<evidence type="ECO:0000313" key="15">
    <source>
        <dbReference type="Proteomes" id="UP000054010"/>
    </source>
</evidence>
<dbReference type="STRING" id="765420.OSCT_0250"/>
<keyword evidence="6" id="KW-0133">Cell shape</keyword>
<dbReference type="GO" id="GO:0071555">
    <property type="term" value="P:cell wall organization"/>
    <property type="evidence" value="ECO:0007669"/>
    <property type="project" value="UniProtKB-KW"/>
</dbReference>
<evidence type="ECO:0000256" key="1">
    <source>
        <dbReference type="ARBA" id="ARBA00004167"/>
    </source>
</evidence>
<dbReference type="InterPro" id="IPR001460">
    <property type="entry name" value="PCN-bd_Tpept"/>
</dbReference>
<keyword evidence="9 11" id="KW-0472">Membrane</keyword>
<evidence type="ECO:0000256" key="7">
    <source>
        <dbReference type="ARBA" id="ARBA00022984"/>
    </source>
</evidence>
<feature type="transmembrane region" description="Helical" evidence="11">
    <location>
        <begin position="5"/>
        <end position="23"/>
    </location>
</feature>
<organism evidence="14 15">
    <name type="scientific">Oscillochloris trichoides DG-6</name>
    <dbReference type="NCBI Taxonomy" id="765420"/>
    <lineage>
        <taxon>Bacteria</taxon>
        <taxon>Bacillati</taxon>
        <taxon>Chloroflexota</taxon>
        <taxon>Chloroflexia</taxon>
        <taxon>Chloroflexales</taxon>
        <taxon>Chloroflexineae</taxon>
        <taxon>Oscillochloridaceae</taxon>
        <taxon>Oscillochloris</taxon>
    </lineage>
</organism>
<keyword evidence="7" id="KW-0573">Peptidoglycan synthesis</keyword>
<dbReference type="Proteomes" id="UP000054010">
    <property type="component" value="Unassembled WGS sequence"/>
</dbReference>
<keyword evidence="5 11" id="KW-0812">Transmembrane</keyword>
<keyword evidence="15" id="KW-1185">Reference proteome</keyword>
<comment type="similarity">
    <text evidence="3">Belongs to the transpeptidase family.</text>
</comment>
<dbReference type="SUPFAM" id="SSF56519">
    <property type="entry name" value="Penicillin binding protein dimerisation domain"/>
    <property type="match status" value="1"/>
</dbReference>
<comment type="subcellular location">
    <subcellularLocation>
        <location evidence="2">Cell membrane</location>
    </subcellularLocation>
    <subcellularLocation>
        <location evidence="1">Membrane</location>
        <topology evidence="1">Single-pass membrane protein</topology>
    </subcellularLocation>
</comment>
<dbReference type="GO" id="GO:0008360">
    <property type="term" value="P:regulation of cell shape"/>
    <property type="evidence" value="ECO:0007669"/>
    <property type="project" value="UniProtKB-KW"/>
</dbReference>
<dbReference type="SUPFAM" id="SSF56601">
    <property type="entry name" value="beta-lactamase/transpeptidase-like"/>
    <property type="match status" value="1"/>
</dbReference>
<dbReference type="InterPro" id="IPR005311">
    <property type="entry name" value="PBP_dimer"/>
</dbReference>
<evidence type="ECO:0000259" key="12">
    <source>
        <dbReference type="Pfam" id="PF00905"/>
    </source>
</evidence>
<dbReference type="PANTHER" id="PTHR30627">
    <property type="entry name" value="PEPTIDOGLYCAN D,D-TRANSPEPTIDASE"/>
    <property type="match status" value="1"/>
</dbReference>
<dbReference type="HOGENOM" id="CLU_009289_1_1_0"/>
<dbReference type="InterPro" id="IPR036138">
    <property type="entry name" value="PBP_dimer_sf"/>
</dbReference>
<evidence type="ECO:0000313" key="14">
    <source>
        <dbReference type="EMBL" id="EFO81853.1"/>
    </source>
</evidence>
<accession>E1IA99</accession>
<evidence type="ECO:0000256" key="3">
    <source>
        <dbReference type="ARBA" id="ARBA00007171"/>
    </source>
</evidence>
<evidence type="ECO:0000256" key="5">
    <source>
        <dbReference type="ARBA" id="ARBA00022692"/>
    </source>
</evidence>
<evidence type="ECO:0000256" key="2">
    <source>
        <dbReference type="ARBA" id="ARBA00004236"/>
    </source>
</evidence>
<evidence type="ECO:0000256" key="4">
    <source>
        <dbReference type="ARBA" id="ARBA00022475"/>
    </source>
</evidence>
<dbReference type="GO" id="GO:0009252">
    <property type="term" value="P:peptidoglycan biosynthetic process"/>
    <property type="evidence" value="ECO:0007669"/>
    <property type="project" value="UniProtKB-KW"/>
</dbReference>
<dbReference type="OrthoDB" id="9770103at2"/>
<evidence type="ECO:0000256" key="6">
    <source>
        <dbReference type="ARBA" id="ARBA00022960"/>
    </source>
</evidence>